<dbReference type="AlphaFoldDB" id="A0A9P9DHY6"/>
<sequence length="270" mass="28663">MLRRLPIVISFAFTIAALICTVQVKQAKFNLPTSHLRNTTLPLKGYKHQGRANVFDTVQSKLQSVASLAATAVPSAVTNALDEVEIVVNSKIPKNCTLGTRYICVGFNDSIDCSPLPLKSSRLVSSILSSLPVEQIQSLSQHLDKLDSALSASISRDLRSYFVFGLVSAVLAVTLGFLSLFLIGVPNAVIFSLNKSPVPVLQAFLSLSCLLAFSIPSSSLWALPPKLSELPFNVEQGEAAKLGTGAFALAGSMFSFAVASCVVARCSGSN</sequence>
<evidence type="ECO:0000313" key="3">
    <source>
        <dbReference type="Proteomes" id="UP000700596"/>
    </source>
</evidence>
<keyword evidence="1" id="KW-0472">Membrane</keyword>
<keyword evidence="1" id="KW-0812">Transmembrane</keyword>
<keyword evidence="3" id="KW-1185">Reference proteome</keyword>
<proteinExistence type="predicted"/>
<accession>A0A9P9DHY6</accession>
<keyword evidence="1" id="KW-1133">Transmembrane helix</keyword>
<evidence type="ECO:0000256" key="1">
    <source>
        <dbReference type="SAM" id="Phobius"/>
    </source>
</evidence>
<dbReference type="Proteomes" id="UP000700596">
    <property type="component" value="Unassembled WGS sequence"/>
</dbReference>
<feature type="transmembrane region" description="Helical" evidence="1">
    <location>
        <begin position="243"/>
        <end position="264"/>
    </location>
</feature>
<evidence type="ECO:0000313" key="2">
    <source>
        <dbReference type="EMBL" id="KAH7119578.1"/>
    </source>
</evidence>
<feature type="transmembrane region" description="Helical" evidence="1">
    <location>
        <begin position="161"/>
        <end position="191"/>
    </location>
</feature>
<name>A0A9P9DHY6_9PLEO</name>
<comment type="caution">
    <text evidence="2">The sequence shown here is derived from an EMBL/GenBank/DDBJ whole genome shotgun (WGS) entry which is preliminary data.</text>
</comment>
<dbReference type="EMBL" id="JAGMWT010000011">
    <property type="protein sequence ID" value="KAH7119578.1"/>
    <property type="molecule type" value="Genomic_DNA"/>
</dbReference>
<feature type="transmembrane region" description="Helical" evidence="1">
    <location>
        <begin position="203"/>
        <end position="223"/>
    </location>
</feature>
<reference evidence="2" key="1">
    <citation type="journal article" date="2021" name="Nat. Commun.">
        <title>Genetic determinants of endophytism in the Arabidopsis root mycobiome.</title>
        <authorList>
            <person name="Mesny F."/>
            <person name="Miyauchi S."/>
            <person name="Thiergart T."/>
            <person name="Pickel B."/>
            <person name="Atanasova L."/>
            <person name="Karlsson M."/>
            <person name="Huettel B."/>
            <person name="Barry K.W."/>
            <person name="Haridas S."/>
            <person name="Chen C."/>
            <person name="Bauer D."/>
            <person name="Andreopoulos W."/>
            <person name="Pangilinan J."/>
            <person name="LaButti K."/>
            <person name="Riley R."/>
            <person name="Lipzen A."/>
            <person name="Clum A."/>
            <person name="Drula E."/>
            <person name="Henrissat B."/>
            <person name="Kohler A."/>
            <person name="Grigoriev I.V."/>
            <person name="Martin F.M."/>
            <person name="Hacquard S."/>
        </authorList>
    </citation>
    <scope>NUCLEOTIDE SEQUENCE</scope>
    <source>
        <strain evidence="2">MPI-CAGE-CH-0243</strain>
    </source>
</reference>
<dbReference type="OrthoDB" id="3695132at2759"/>
<organism evidence="2 3">
    <name type="scientific">Dendryphion nanum</name>
    <dbReference type="NCBI Taxonomy" id="256645"/>
    <lineage>
        <taxon>Eukaryota</taxon>
        <taxon>Fungi</taxon>
        <taxon>Dikarya</taxon>
        <taxon>Ascomycota</taxon>
        <taxon>Pezizomycotina</taxon>
        <taxon>Dothideomycetes</taxon>
        <taxon>Pleosporomycetidae</taxon>
        <taxon>Pleosporales</taxon>
        <taxon>Torulaceae</taxon>
        <taxon>Dendryphion</taxon>
    </lineage>
</organism>
<gene>
    <name evidence="2" type="ORF">B0J11DRAFT_508385</name>
</gene>
<protein>
    <submittedName>
        <fullName evidence="2">Uncharacterized protein</fullName>
    </submittedName>
</protein>